<reference evidence="13 14" key="1">
    <citation type="submission" date="2024-01" db="EMBL/GenBank/DDBJ databases">
        <title>Hyphobacterium bacterium isolated from marine sediment.</title>
        <authorList>
            <person name="Zhao S."/>
        </authorList>
    </citation>
    <scope>NUCLEOTIDE SEQUENCE [LARGE SCALE GENOMIC DNA]</scope>
    <source>
        <strain evidence="13 14">Y60-23</strain>
    </source>
</reference>
<evidence type="ECO:0000313" key="14">
    <source>
        <dbReference type="Proteomes" id="UP001310692"/>
    </source>
</evidence>
<evidence type="ECO:0000313" key="13">
    <source>
        <dbReference type="EMBL" id="MEE2565762.1"/>
    </source>
</evidence>
<keyword evidence="7 11" id="KW-1133">Transmembrane helix</keyword>
<dbReference type="Pfam" id="PF07963">
    <property type="entry name" value="N_methyl"/>
    <property type="match status" value="1"/>
</dbReference>
<evidence type="ECO:0000256" key="11">
    <source>
        <dbReference type="SAM" id="Phobius"/>
    </source>
</evidence>
<feature type="transmembrane region" description="Helical" evidence="11">
    <location>
        <begin position="12"/>
        <end position="35"/>
    </location>
</feature>
<evidence type="ECO:0000256" key="7">
    <source>
        <dbReference type="ARBA" id="ARBA00022989"/>
    </source>
</evidence>
<dbReference type="PROSITE" id="PS00409">
    <property type="entry name" value="PROKAR_NTER_METHYL"/>
    <property type="match status" value="1"/>
</dbReference>
<dbReference type="EMBL" id="JAZDRO010000001">
    <property type="protein sequence ID" value="MEE2565762.1"/>
    <property type="molecule type" value="Genomic_DNA"/>
</dbReference>
<proteinExistence type="inferred from homology"/>
<gene>
    <name evidence="13" type="ORF">V0U35_03640</name>
</gene>
<dbReference type="Gene3D" id="3.55.40.10">
    <property type="entry name" value="minor pseudopilin epsh domain"/>
    <property type="match status" value="1"/>
</dbReference>
<evidence type="ECO:0000256" key="10">
    <source>
        <dbReference type="ARBA" id="ARBA00030775"/>
    </source>
</evidence>
<dbReference type="Proteomes" id="UP001310692">
    <property type="component" value="Unassembled WGS sequence"/>
</dbReference>
<sequence length="157" mass="16537">MTRPPASGTAGYSLVEVLVVMTLIALVSGGVWIAFGPDKRPGEAEAGRLAVALMRAEQEAILSGEFVGLDIEPGSTHFLRFRDGEWQADPSIAGGGLRLDEGLFLRLAGAAATEAEGPDLWLDPTGASDPATLLLDAGEQRYRIEFDAGRARVEAEG</sequence>
<keyword evidence="3" id="KW-1003">Cell membrane</keyword>
<dbReference type="InterPro" id="IPR045584">
    <property type="entry name" value="Pilin-like"/>
</dbReference>
<dbReference type="InterPro" id="IPR012902">
    <property type="entry name" value="N_methyl_site"/>
</dbReference>
<keyword evidence="5" id="KW-0997">Cell inner membrane</keyword>
<evidence type="ECO:0000256" key="6">
    <source>
        <dbReference type="ARBA" id="ARBA00022692"/>
    </source>
</evidence>
<accession>A0ABU7LW39</accession>
<comment type="subcellular location">
    <subcellularLocation>
        <location evidence="1">Cell inner membrane</location>
        <topology evidence="1">Single-pass membrane protein</topology>
    </subcellularLocation>
</comment>
<comment type="caution">
    <text evidence="13">The sequence shown here is derived from an EMBL/GenBank/DDBJ whole genome shotgun (WGS) entry which is preliminary data.</text>
</comment>
<organism evidence="13 14">
    <name type="scientific">Hyphobacterium marinum</name>
    <dbReference type="NCBI Taxonomy" id="3116574"/>
    <lineage>
        <taxon>Bacteria</taxon>
        <taxon>Pseudomonadati</taxon>
        <taxon>Pseudomonadota</taxon>
        <taxon>Alphaproteobacteria</taxon>
        <taxon>Maricaulales</taxon>
        <taxon>Maricaulaceae</taxon>
        <taxon>Hyphobacterium</taxon>
    </lineage>
</organism>
<dbReference type="Pfam" id="PF12019">
    <property type="entry name" value="GspH"/>
    <property type="match status" value="1"/>
</dbReference>
<evidence type="ECO:0000256" key="9">
    <source>
        <dbReference type="ARBA" id="ARBA00025772"/>
    </source>
</evidence>
<evidence type="ECO:0000259" key="12">
    <source>
        <dbReference type="Pfam" id="PF12019"/>
    </source>
</evidence>
<keyword evidence="4" id="KW-0488">Methylation</keyword>
<dbReference type="InterPro" id="IPR022346">
    <property type="entry name" value="T2SS_GspH"/>
</dbReference>
<comment type="similarity">
    <text evidence="9">Belongs to the GSP H family.</text>
</comment>
<evidence type="ECO:0000256" key="3">
    <source>
        <dbReference type="ARBA" id="ARBA00022475"/>
    </source>
</evidence>
<feature type="domain" description="General secretion pathway GspH" evidence="12">
    <location>
        <begin position="45"/>
        <end position="145"/>
    </location>
</feature>
<dbReference type="RefSeq" id="WP_330195294.1">
    <property type="nucleotide sequence ID" value="NZ_JAZDRO010000001.1"/>
</dbReference>
<evidence type="ECO:0000256" key="2">
    <source>
        <dbReference type="ARBA" id="ARBA00021549"/>
    </source>
</evidence>
<evidence type="ECO:0000256" key="8">
    <source>
        <dbReference type="ARBA" id="ARBA00023136"/>
    </source>
</evidence>
<keyword evidence="6 11" id="KW-0812">Transmembrane</keyword>
<dbReference type="SUPFAM" id="SSF54523">
    <property type="entry name" value="Pili subunits"/>
    <property type="match status" value="1"/>
</dbReference>
<dbReference type="NCBIfam" id="TIGR02532">
    <property type="entry name" value="IV_pilin_GFxxxE"/>
    <property type="match status" value="1"/>
</dbReference>
<keyword evidence="14" id="KW-1185">Reference proteome</keyword>
<keyword evidence="8 11" id="KW-0472">Membrane</keyword>
<evidence type="ECO:0000256" key="4">
    <source>
        <dbReference type="ARBA" id="ARBA00022481"/>
    </source>
</evidence>
<evidence type="ECO:0000256" key="1">
    <source>
        <dbReference type="ARBA" id="ARBA00004377"/>
    </source>
</evidence>
<evidence type="ECO:0000256" key="5">
    <source>
        <dbReference type="ARBA" id="ARBA00022519"/>
    </source>
</evidence>
<protein>
    <recommendedName>
        <fullName evidence="2">Type II secretion system protein H</fullName>
    </recommendedName>
    <alternativeName>
        <fullName evidence="10">General secretion pathway protein H</fullName>
    </alternativeName>
</protein>
<name>A0ABU7LW39_9PROT</name>